<keyword evidence="2" id="KW-1185">Reference proteome</keyword>
<proteinExistence type="predicted"/>
<evidence type="ECO:0000313" key="2">
    <source>
        <dbReference type="Proteomes" id="UP000626148"/>
    </source>
</evidence>
<evidence type="ECO:0000313" key="1">
    <source>
        <dbReference type="EMBL" id="GGX72129.1"/>
    </source>
</evidence>
<protein>
    <submittedName>
        <fullName evidence="1">Uncharacterized protein</fullName>
    </submittedName>
</protein>
<dbReference type="AlphaFoldDB" id="A0A918NJD6"/>
<dbReference type="EMBL" id="BMXR01000015">
    <property type="protein sequence ID" value="GGX72129.1"/>
    <property type="molecule type" value="Genomic_DNA"/>
</dbReference>
<organism evidence="1 2">
    <name type="scientific">Saccharospirillum salsuginis</name>
    <dbReference type="NCBI Taxonomy" id="418750"/>
    <lineage>
        <taxon>Bacteria</taxon>
        <taxon>Pseudomonadati</taxon>
        <taxon>Pseudomonadota</taxon>
        <taxon>Gammaproteobacteria</taxon>
        <taxon>Oceanospirillales</taxon>
        <taxon>Saccharospirillaceae</taxon>
        <taxon>Saccharospirillum</taxon>
    </lineage>
</organism>
<sequence>MPEVVGIECVEVVIVLNGVGTVGEVGVVQQKAHSIRRPTSGAGMKFRVERTASVHHRCHETDLLSTPPAQGPIPIIQLVIVPAGFGVTYQGEVFHDALLCNKVQDLKGAIPI</sequence>
<name>A0A918NJD6_9GAMM</name>
<reference evidence="1" key="1">
    <citation type="journal article" date="2014" name="Int. J. Syst. Evol. Microbiol.">
        <title>Complete genome sequence of Corynebacterium casei LMG S-19264T (=DSM 44701T), isolated from a smear-ripened cheese.</title>
        <authorList>
            <consortium name="US DOE Joint Genome Institute (JGI-PGF)"/>
            <person name="Walter F."/>
            <person name="Albersmeier A."/>
            <person name="Kalinowski J."/>
            <person name="Ruckert C."/>
        </authorList>
    </citation>
    <scope>NUCLEOTIDE SEQUENCE</scope>
    <source>
        <strain evidence="1">KCTC 22169</strain>
    </source>
</reference>
<dbReference type="Proteomes" id="UP000626148">
    <property type="component" value="Unassembled WGS sequence"/>
</dbReference>
<accession>A0A918NJD6</accession>
<reference evidence="1" key="2">
    <citation type="submission" date="2020-09" db="EMBL/GenBank/DDBJ databases">
        <authorList>
            <person name="Sun Q."/>
            <person name="Kim S."/>
        </authorList>
    </citation>
    <scope>NUCLEOTIDE SEQUENCE</scope>
    <source>
        <strain evidence="1">KCTC 22169</strain>
    </source>
</reference>
<gene>
    <name evidence="1" type="ORF">GCM10007392_44430</name>
</gene>
<comment type="caution">
    <text evidence="1">The sequence shown here is derived from an EMBL/GenBank/DDBJ whole genome shotgun (WGS) entry which is preliminary data.</text>
</comment>